<keyword evidence="1" id="KW-1133">Transmembrane helix</keyword>
<sequence>MSLGTILLIVLVLMLVGVFPAWPHSRSWGYWPTGGLGIVVIILLVLLLLGRV</sequence>
<dbReference type="Proteomes" id="UP001278050">
    <property type="component" value="Unassembled WGS sequence"/>
</dbReference>
<keyword evidence="3" id="KW-1185">Reference proteome</keyword>
<organism evidence="2 3">
    <name type="scientific">Ectopseudomonas alcaliphila</name>
    <dbReference type="NCBI Taxonomy" id="101564"/>
    <lineage>
        <taxon>Bacteria</taxon>
        <taxon>Pseudomonadati</taxon>
        <taxon>Pseudomonadota</taxon>
        <taxon>Gammaproteobacteria</taxon>
        <taxon>Pseudomonadales</taxon>
        <taxon>Pseudomonadaceae</taxon>
        <taxon>Ectopseudomonas</taxon>
    </lineage>
</organism>
<accession>A0ABU4Q5A4</accession>
<reference evidence="2 3" key="1">
    <citation type="submission" date="2023-11" db="EMBL/GenBank/DDBJ databases">
        <title>MicrobeMod: A computational toolkit for identifying prokaryotic methylation and restriction-modification with nanopore sequencing.</title>
        <authorList>
            <person name="Crits-Christoph A."/>
            <person name="Kang S.C."/>
            <person name="Lee H."/>
            <person name="Ostrov N."/>
        </authorList>
    </citation>
    <scope>NUCLEOTIDE SEQUENCE [LARGE SCALE GENOMIC DNA]</scope>
    <source>
        <strain evidence="2 3">ATCC BAA-571</strain>
    </source>
</reference>
<comment type="caution">
    <text evidence="2">The sequence shown here is derived from an EMBL/GenBank/DDBJ whole genome shotgun (WGS) entry which is preliminary data.</text>
</comment>
<evidence type="ECO:0000313" key="3">
    <source>
        <dbReference type="Proteomes" id="UP001278050"/>
    </source>
</evidence>
<gene>
    <name evidence="2" type="ORF">SIM71_25100</name>
</gene>
<keyword evidence="1" id="KW-0812">Transmembrane</keyword>
<feature type="transmembrane region" description="Helical" evidence="1">
    <location>
        <begin position="30"/>
        <end position="49"/>
    </location>
</feature>
<keyword evidence="1" id="KW-0472">Membrane</keyword>
<proteinExistence type="predicted"/>
<dbReference type="InterPro" id="IPR021738">
    <property type="entry name" value="DUF3309"/>
</dbReference>
<evidence type="ECO:0000313" key="2">
    <source>
        <dbReference type="EMBL" id="MDX5995354.1"/>
    </source>
</evidence>
<evidence type="ECO:0000256" key="1">
    <source>
        <dbReference type="SAM" id="Phobius"/>
    </source>
</evidence>
<dbReference type="Pfam" id="PF11752">
    <property type="entry name" value="DUF3309"/>
    <property type="match status" value="1"/>
</dbReference>
<name>A0ABU4Q5A4_9GAMM</name>
<protein>
    <submittedName>
        <fullName evidence="2">DUF3309 family protein</fullName>
    </submittedName>
</protein>
<dbReference type="RefSeq" id="WP_074680519.1">
    <property type="nucleotide sequence ID" value="NZ_CBCSET010000006.1"/>
</dbReference>
<dbReference type="EMBL" id="JAWXXP010000001">
    <property type="protein sequence ID" value="MDX5995354.1"/>
    <property type="molecule type" value="Genomic_DNA"/>
</dbReference>